<name>A0ABS7L4N8_9FIRM</name>
<gene>
    <name evidence="5" type="ORF">FLB61_02570</name>
</gene>
<evidence type="ECO:0000259" key="4">
    <source>
        <dbReference type="PROSITE" id="PS51186"/>
    </source>
</evidence>
<protein>
    <submittedName>
        <fullName evidence="5">GNAT family N-acetyltransferase</fullName>
    </submittedName>
</protein>
<dbReference type="EMBL" id="VIRV01000002">
    <property type="protein sequence ID" value="MBY0757990.1"/>
    <property type="molecule type" value="Genomic_DNA"/>
</dbReference>
<dbReference type="SUPFAM" id="SSF55729">
    <property type="entry name" value="Acyl-CoA N-acyltransferases (Nat)"/>
    <property type="match status" value="1"/>
</dbReference>
<keyword evidence="2" id="KW-0012">Acyltransferase</keyword>
<dbReference type="PANTHER" id="PTHR43792:SF8">
    <property type="entry name" value="[RIBOSOMAL PROTEIN US5]-ALANINE N-ACETYLTRANSFERASE"/>
    <property type="match status" value="1"/>
</dbReference>
<comment type="similarity">
    <text evidence="3">Belongs to the acetyltransferase family. RimJ subfamily.</text>
</comment>
<dbReference type="Gene3D" id="3.40.630.30">
    <property type="match status" value="1"/>
</dbReference>
<dbReference type="InterPro" id="IPR051531">
    <property type="entry name" value="N-acetyltransferase"/>
</dbReference>
<dbReference type="Proteomes" id="UP000779049">
    <property type="component" value="Unassembled WGS sequence"/>
</dbReference>
<comment type="caution">
    <text evidence="5">The sequence shown here is derived from an EMBL/GenBank/DDBJ whole genome shotgun (WGS) entry which is preliminary data.</text>
</comment>
<reference evidence="5 6" key="1">
    <citation type="journal article" date="2020" name="New Microbes New Infect">
        <title>Sellimonas caecigallum sp. nov., description and genome sequence of a new member of the Sellimonas genus isolated from the cecum of feral chicken.</title>
        <authorList>
            <person name="Wongkuna S."/>
            <person name="Ghimire S."/>
            <person name="Antony L."/>
            <person name="Chankhamhaengdecha S."/>
            <person name="Janvilisri T."/>
            <person name="Scaria J."/>
        </authorList>
    </citation>
    <scope>NUCLEOTIDE SEQUENCE [LARGE SCALE GENOMIC DNA]</scope>
    <source>
        <strain evidence="5 6">SW451</strain>
    </source>
</reference>
<dbReference type="PANTHER" id="PTHR43792">
    <property type="entry name" value="GNAT FAMILY, PUTATIVE (AFU_ORTHOLOGUE AFUA_3G00765)-RELATED-RELATED"/>
    <property type="match status" value="1"/>
</dbReference>
<evidence type="ECO:0000256" key="2">
    <source>
        <dbReference type="ARBA" id="ARBA00023315"/>
    </source>
</evidence>
<dbReference type="InterPro" id="IPR016181">
    <property type="entry name" value="Acyl_CoA_acyltransferase"/>
</dbReference>
<proteinExistence type="inferred from homology"/>
<dbReference type="Pfam" id="PF13302">
    <property type="entry name" value="Acetyltransf_3"/>
    <property type="match status" value="1"/>
</dbReference>
<evidence type="ECO:0000313" key="6">
    <source>
        <dbReference type="Proteomes" id="UP000779049"/>
    </source>
</evidence>
<accession>A0ABS7L4N8</accession>
<evidence type="ECO:0000256" key="3">
    <source>
        <dbReference type="ARBA" id="ARBA00038502"/>
    </source>
</evidence>
<evidence type="ECO:0000313" key="5">
    <source>
        <dbReference type="EMBL" id="MBY0757990.1"/>
    </source>
</evidence>
<keyword evidence="1" id="KW-0808">Transferase</keyword>
<sequence length="169" mass="19378">MKIELKKWSLDDKKSLSEVCSRVDRTYLSNRLPSPYTEDSAAWWLNMACEQEGHSGIFRSINVDGKIVGNISVEQKSDVYQKDAEIGYLLTTENWSRGIMTEAVRQICDIAFAKLDIIRITALVYEPNTASRKVLLKNQFVLEGIMKRAVWKDGHIYDLCVYGRLKDPL</sequence>
<feature type="domain" description="N-acetyltransferase" evidence="4">
    <location>
        <begin position="3"/>
        <end position="163"/>
    </location>
</feature>
<keyword evidence="6" id="KW-1185">Reference proteome</keyword>
<evidence type="ECO:0000256" key="1">
    <source>
        <dbReference type="ARBA" id="ARBA00022679"/>
    </source>
</evidence>
<dbReference type="PROSITE" id="PS51186">
    <property type="entry name" value="GNAT"/>
    <property type="match status" value="1"/>
</dbReference>
<dbReference type="RefSeq" id="WP_221919322.1">
    <property type="nucleotide sequence ID" value="NZ_CP173660.1"/>
</dbReference>
<dbReference type="InterPro" id="IPR000182">
    <property type="entry name" value="GNAT_dom"/>
</dbReference>
<organism evidence="5 6">
    <name type="scientific">Sellimonas caecigallum</name>
    <dbReference type="NCBI Taxonomy" id="2592333"/>
    <lineage>
        <taxon>Bacteria</taxon>
        <taxon>Bacillati</taxon>
        <taxon>Bacillota</taxon>
        <taxon>Clostridia</taxon>
        <taxon>Lachnospirales</taxon>
        <taxon>Lachnospiraceae</taxon>
        <taxon>Sellimonas</taxon>
    </lineage>
</organism>